<reference evidence="2 3" key="1">
    <citation type="submission" date="2022-05" db="EMBL/GenBank/DDBJ databases">
        <title>A multi-omics perspective on studying reproductive biology in Daphnia sinensis.</title>
        <authorList>
            <person name="Jia J."/>
        </authorList>
    </citation>
    <scope>NUCLEOTIDE SEQUENCE [LARGE SCALE GENOMIC DNA]</scope>
    <source>
        <strain evidence="2 3">WSL</strain>
    </source>
</reference>
<organism evidence="2 3">
    <name type="scientific">Daphnia sinensis</name>
    <dbReference type="NCBI Taxonomy" id="1820382"/>
    <lineage>
        <taxon>Eukaryota</taxon>
        <taxon>Metazoa</taxon>
        <taxon>Ecdysozoa</taxon>
        <taxon>Arthropoda</taxon>
        <taxon>Crustacea</taxon>
        <taxon>Branchiopoda</taxon>
        <taxon>Diplostraca</taxon>
        <taxon>Cladocera</taxon>
        <taxon>Anomopoda</taxon>
        <taxon>Daphniidae</taxon>
        <taxon>Daphnia</taxon>
        <taxon>Daphnia similis group</taxon>
    </lineage>
</organism>
<keyword evidence="1" id="KW-0472">Membrane</keyword>
<keyword evidence="1" id="KW-1133">Transmembrane helix</keyword>
<accession>A0AAD5L645</accession>
<dbReference type="EMBL" id="WJBH02000001">
    <property type="protein sequence ID" value="KAI9565929.1"/>
    <property type="molecule type" value="Genomic_DNA"/>
</dbReference>
<name>A0AAD5L645_9CRUS</name>
<evidence type="ECO:0000256" key="1">
    <source>
        <dbReference type="SAM" id="Phobius"/>
    </source>
</evidence>
<proteinExistence type="predicted"/>
<comment type="caution">
    <text evidence="2">The sequence shown here is derived from an EMBL/GenBank/DDBJ whole genome shotgun (WGS) entry which is preliminary data.</text>
</comment>
<evidence type="ECO:0000313" key="2">
    <source>
        <dbReference type="EMBL" id="KAI9565929.1"/>
    </source>
</evidence>
<keyword evidence="1" id="KW-0812">Transmembrane</keyword>
<evidence type="ECO:0000313" key="3">
    <source>
        <dbReference type="Proteomes" id="UP000820818"/>
    </source>
</evidence>
<protein>
    <submittedName>
        <fullName evidence="2">Uncharacterized protein</fullName>
    </submittedName>
</protein>
<gene>
    <name evidence="2" type="ORF">GHT06_009726</name>
</gene>
<keyword evidence="3" id="KW-1185">Reference proteome</keyword>
<dbReference type="AlphaFoldDB" id="A0AAD5L645"/>
<sequence>MDSRRNSNSTSAFFAVVIVIIVILVITAGLKNSARPWRIRRANMTASSHQRGRSSPILVSSIKSASIRNNKTAALILQSLNKTKPKWNPNNPRPHAVQWRPLTLKSKEISQRPHLNDSIASTLSRNAG</sequence>
<dbReference type="Proteomes" id="UP000820818">
    <property type="component" value="Linkage Group LG1"/>
</dbReference>
<feature type="transmembrane region" description="Helical" evidence="1">
    <location>
        <begin position="12"/>
        <end position="30"/>
    </location>
</feature>